<proteinExistence type="predicted"/>
<dbReference type="Proteomes" id="UP000506160">
    <property type="component" value="Unassembled WGS sequence"/>
</dbReference>
<feature type="domain" description="HTH-like" evidence="1">
    <location>
        <begin position="2"/>
        <end position="46"/>
    </location>
</feature>
<gene>
    <name evidence="2" type="ORF">O970_05110</name>
</gene>
<dbReference type="RefSeq" id="WP_081685263.1">
    <property type="nucleotide sequence ID" value="NZ_AWGA01000053.1"/>
</dbReference>
<dbReference type="InterPro" id="IPR025948">
    <property type="entry name" value="HTH-like_dom"/>
</dbReference>
<dbReference type="AlphaFoldDB" id="A0AB94ICN0"/>
<sequence length="46" mass="5421">MLSEKVKVIFNNNYQAYGARRLQVALRKESILLSRRRIGRIMQENG</sequence>
<organism evidence="2 3">
    <name type="scientific">Candidatus Schmidhempelia bombi str. Bimp</name>
    <dbReference type="NCBI Taxonomy" id="1387197"/>
    <lineage>
        <taxon>Bacteria</taxon>
        <taxon>Pseudomonadati</taxon>
        <taxon>Pseudomonadota</taxon>
        <taxon>Gammaproteobacteria</taxon>
        <taxon>Orbales</taxon>
        <taxon>Orbaceae</taxon>
        <taxon>Candidatus Schmidhempelia</taxon>
    </lineage>
</organism>
<reference evidence="2 3" key="1">
    <citation type="journal article" date="2014" name="Appl. Environ. Microbiol.">
        <title>Genomic features of a bumble bee symbiont reflect its host environment.</title>
        <authorList>
            <person name="Martinson V.G."/>
            <person name="Magoc T."/>
            <person name="Koch H."/>
            <person name="Salzberg S.L."/>
            <person name="Moran N.A."/>
        </authorList>
    </citation>
    <scope>NUCLEOTIDE SEQUENCE [LARGE SCALE GENOMIC DNA]</scope>
    <source>
        <strain evidence="2 3">Bimp</strain>
    </source>
</reference>
<dbReference type="Pfam" id="PF13276">
    <property type="entry name" value="HTH_21"/>
    <property type="match status" value="1"/>
</dbReference>
<name>A0AB94ICN0_9GAMM</name>
<protein>
    <submittedName>
        <fullName evidence="2">Transposase</fullName>
    </submittedName>
</protein>
<keyword evidence="3" id="KW-1185">Reference proteome</keyword>
<accession>A0AB94ICN0</accession>
<evidence type="ECO:0000313" key="3">
    <source>
        <dbReference type="Proteomes" id="UP000506160"/>
    </source>
</evidence>
<evidence type="ECO:0000313" key="2">
    <source>
        <dbReference type="EMBL" id="TEA27173.1"/>
    </source>
</evidence>
<comment type="caution">
    <text evidence="2">The sequence shown here is derived from an EMBL/GenBank/DDBJ whole genome shotgun (WGS) entry which is preliminary data.</text>
</comment>
<evidence type="ECO:0000259" key="1">
    <source>
        <dbReference type="Pfam" id="PF13276"/>
    </source>
</evidence>
<dbReference type="EMBL" id="AWGA01000053">
    <property type="protein sequence ID" value="TEA27173.1"/>
    <property type="molecule type" value="Genomic_DNA"/>
</dbReference>